<keyword evidence="3 6" id="KW-0378">Hydrolase</keyword>
<dbReference type="AlphaFoldDB" id="A0A6N9YTP7"/>
<dbReference type="InterPro" id="IPR023828">
    <property type="entry name" value="Peptidase_S8_Ser-AS"/>
</dbReference>
<keyword evidence="4 6" id="KW-0720">Serine protease</keyword>
<dbReference type="PROSITE" id="PS00138">
    <property type="entry name" value="SUBTILASE_SER"/>
    <property type="match status" value="1"/>
</dbReference>
<comment type="caution">
    <text evidence="10">The sequence shown here is derived from an EMBL/GenBank/DDBJ whole genome shotgun (WGS) entry which is preliminary data.</text>
</comment>
<keyword evidence="8" id="KW-0732">Signal</keyword>
<feature type="signal peptide" evidence="8">
    <location>
        <begin position="1"/>
        <end position="29"/>
    </location>
</feature>
<evidence type="ECO:0000313" key="11">
    <source>
        <dbReference type="Proteomes" id="UP000469185"/>
    </source>
</evidence>
<dbReference type="GO" id="GO:0006508">
    <property type="term" value="P:proteolysis"/>
    <property type="evidence" value="ECO:0007669"/>
    <property type="project" value="UniProtKB-KW"/>
</dbReference>
<dbReference type="InterPro" id="IPR015500">
    <property type="entry name" value="Peptidase_S8_subtilisin-rel"/>
</dbReference>
<accession>A0A6N9YTP7</accession>
<dbReference type="InterPro" id="IPR000209">
    <property type="entry name" value="Peptidase_S8/S53_dom"/>
</dbReference>
<dbReference type="InterPro" id="IPR036852">
    <property type="entry name" value="Peptidase_S8/S53_dom_sf"/>
</dbReference>
<dbReference type="Proteomes" id="UP000469185">
    <property type="component" value="Unassembled WGS sequence"/>
</dbReference>
<dbReference type="PRINTS" id="PR00723">
    <property type="entry name" value="SUBTILISIN"/>
</dbReference>
<dbReference type="Pfam" id="PF00082">
    <property type="entry name" value="Peptidase_S8"/>
    <property type="match status" value="1"/>
</dbReference>
<sequence length="1279" mass="136156">MHAMSRLRRGAIGCAVAVLAATTGVTAGAAGDTDVPATAVAPASAALTVGEPTAAEHIGRGLPGETYSVTLLTGDVVHVEQAAEGKQAVTIEPVAGRAVVDFLHLELDGELFVLPYDVLRHVGAGLLDQQLFNVDQLIEQGFHDAETDSLPVILQYGPDSDVALLDEPGALHSAQHELTLESVNARAVAVDKQNAAMFWESVDVGDDGDAVTTLSQDIERIWLDARVEAVLDHSVGQIGAPSAWDLGLDGAGVTVAVLDTGVDEKHPDLAGKVSDARNFTGSDSTDDMIGHGTHVAATIAGTGAASDGLRRGVAPGADLLSGKVLGDDGVGQSSWVIEGMEWAAAAGADVINMSLGGGPTDGTDPMSLAVNQLTEESGALFVIAAGNDGPSSTTVGAPGSADAALTVGAVDRDDLLARFSSRGPRLGDLAGKPDITAPGVGIVAARASETAMGVPVDEHYTAANGTSMATPHVAGAAAILAQRHTEWAAGELKDALISTAVIADDYSTDEQGGGRVDIARAVENGIYASGAVSLGDFADEDDVPTSTEVTYVNTTDEPIELDLDVELRTASGDVPSDAAVRLGHDTVRVEAQSSAVVPVVVDPAQLDRGRYTGRLTATSSAGTVSSTLWLLKSPPIHEVTFSAVGPDGEPSTALPLAVYGDDPRFDLVTDLWRPGQSITRELGEGDYYVFAKIDNEDRVNGETAHVVVIPELEVTGDNEVILDAREAVEVKIETPRPARQDGIFSYYAYRHAGVRGVATGAMEHANVERLYVSPTEQVSGGEFEFNSRWQLRQPMLDGDVVGRPKFDLELNYLNGSDAFDGTETLPFIYVGEGEPENYEGLDVQDALVLAAPLGDPDFDGLTAVAAEAGARMIVFVPPSGYSWFSTWDPDARWLPTMAAYVRPDRGAQLIDLLKRQAAKVRLTGVIDSPYLYDVMQVSSGRVPEKVVHVVDQRNSATLTNRYHDTGGGEWVKEQRFGWREWMGSAINQTQRQMRTPAQREEIVSADGTLWQHRVRHDSPWLTGDAVGGGMTHVPRTYGAGERIDADWHGAIIRPAIPRDVKGLTSYRDDDVMTIRIPEYASSASDHYGFAEGAEEPWGDTVVARLYGNDELIAEDIAAWGEYPVLPEPASYRLDMTVERDEPEWEFSPRTTTSWTFDSARPDSDAELLPLLQVDYDIDTDLRNRAPAGRVVQLGLTARHQTGAAAEAVRELRVQVSFDDGATWEDARVIDRGKGRFQAQVRHPPLRATNGYVSLRVEASDAVGNSIAQIIERAYGLGSG</sequence>
<dbReference type="EMBL" id="JAAGOB010000020">
    <property type="protein sequence ID" value="NED98423.1"/>
    <property type="molecule type" value="Genomic_DNA"/>
</dbReference>
<evidence type="ECO:0000256" key="5">
    <source>
        <dbReference type="PIRSR" id="PIRSR615500-1"/>
    </source>
</evidence>
<gene>
    <name evidence="10" type="ORF">G1H11_24285</name>
</gene>
<evidence type="ECO:0000256" key="6">
    <source>
        <dbReference type="PROSITE-ProRule" id="PRU01240"/>
    </source>
</evidence>
<evidence type="ECO:0000256" key="4">
    <source>
        <dbReference type="ARBA" id="ARBA00022825"/>
    </source>
</evidence>
<evidence type="ECO:0000259" key="9">
    <source>
        <dbReference type="Pfam" id="PF00082"/>
    </source>
</evidence>
<dbReference type="InterPro" id="IPR046450">
    <property type="entry name" value="PA_dom_sf"/>
</dbReference>
<feature type="active site" description="Charge relay system" evidence="5 6">
    <location>
        <position position="259"/>
    </location>
</feature>
<feature type="chain" id="PRO_5026700920" evidence="8">
    <location>
        <begin position="30"/>
        <end position="1279"/>
    </location>
</feature>
<dbReference type="GO" id="GO:0004252">
    <property type="term" value="F:serine-type endopeptidase activity"/>
    <property type="evidence" value="ECO:0007669"/>
    <property type="project" value="UniProtKB-UniRule"/>
</dbReference>
<evidence type="ECO:0000256" key="7">
    <source>
        <dbReference type="RuleBase" id="RU003355"/>
    </source>
</evidence>
<feature type="active site" description="Charge relay system" evidence="5 6">
    <location>
        <position position="291"/>
    </location>
</feature>
<evidence type="ECO:0000256" key="2">
    <source>
        <dbReference type="ARBA" id="ARBA00022670"/>
    </source>
</evidence>
<dbReference type="SUPFAM" id="SSF52025">
    <property type="entry name" value="PA domain"/>
    <property type="match status" value="1"/>
</dbReference>
<feature type="domain" description="Peptidase S8/S53" evidence="9">
    <location>
        <begin position="250"/>
        <end position="512"/>
    </location>
</feature>
<evidence type="ECO:0000256" key="3">
    <source>
        <dbReference type="ARBA" id="ARBA00022801"/>
    </source>
</evidence>
<evidence type="ECO:0000313" key="10">
    <source>
        <dbReference type="EMBL" id="NED98423.1"/>
    </source>
</evidence>
<organism evidence="10 11">
    <name type="scientific">Phytoactinopolyspora alkaliphila</name>
    <dbReference type="NCBI Taxonomy" id="1783498"/>
    <lineage>
        <taxon>Bacteria</taxon>
        <taxon>Bacillati</taxon>
        <taxon>Actinomycetota</taxon>
        <taxon>Actinomycetes</taxon>
        <taxon>Jiangellales</taxon>
        <taxon>Jiangellaceae</taxon>
        <taxon>Phytoactinopolyspora</taxon>
    </lineage>
</organism>
<dbReference type="PANTHER" id="PTHR43806:SF11">
    <property type="entry name" value="CEREVISIN-RELATED"/>
    <property type="match status" value="1"/>
</dbReference>
<evidence type="ECO:0000256" key="1">
    <source>
        <dbReference type="ARBA" id="ARBA00011073"/>
    </source>
</evidence>
<dbReference type="PANTHER" id="PTHR43806">
    <property type="entry name" value="PEPTIDASE S8"/>
    <property type="match status" value="1"/>
</dbReference>
<dbReference type="InterPro" id="IPR023827">
    <property type="entry name" value="Peptidase_S8_Asp-AS"/>
</dbReference>
<dbReference type="SUPFAM" id="SSF52743">
    <property type="entry name" value="Subtilisin-like"/>
    <property type="match status" value="1"/>
</dbReference>
<comment type="similarity">
    <text evidence="1 6 7">Belongs to the peptidase S8 family.</text>
</comment>
<name>A0A6N9YTP7_9ACTN</name>
<keyword evidence="11" id="KW-1185">Reference proteome</keyword>
<dbReference type="PROSITE" id="PS00136">
    <property type="entry name" value="SUBTILASE_ASP"/>
    <property type="match status" value="1"/>
</dbReference>
<dbReference type="PROSITE" id="PS51892">
    <property type="entry name" value="SUBTILASE"/>
    <property type="match status" value="1"/>
</dbReference>
<proteinExistence type="inferred from homology"/>
<evidence type="ECO:0000256" key="8">
    <source>
        <dbReference type="SAM" id="SignalP"/>
    </source>
</evidence>
<dbReference type="Gene3D" id="3.50.30.30">
    <property type="match status" value="1"/>
</dbReference>
<feature type="active site" description="Charge relay system" evidence="5 6">
    <location>
        <position position="467"/>
    </location>
</feature>
<dbReference type="InterPro" id="IPR050131">
    <property type="entry name" value="Peptidase_S8_subtilisin-like"/>
</dbReference>
<keyword evidence="2 6" id="KW-0645">Protease</keyword>
<reference evidence="10 11" key="1">
    <citation type="submission" date="2020-02" db="EMBL/GenBank/DDBJ databases">
        <authorList>
            <person name="Li X.-J."/>
            <person name="Feng X.-M."/>
        </authorList>
    </citation>
    <scope>NUCLEOTIDE SEQUENCE [LARGE SCALE GENOMIC DNA]</scope>
    <source>
        <strain evidence="10 11">CGMCC 4.7225</strain>
    </source>
</reference>
<protein>
    <submittedName>
        <fullName evidence="10">S8 family serine peptidase</fullName>
    </submittedName>
</protein>
<dbReference type="Gene3D" id="3.40.50.200">
    <property type="entry name" value="Peptidase S8/S53 domain"/>
    <property type="match status" value="1"/>
</dbReference>